<dbReference type="Gene3D" id="3.40.50.2300">
    <property type="match status" value="1"/>
</dbReference>
<dbReference type="Proteomes" id="UP000655016">
    <property type="component" value="Unassembled WGS sequence"/>
</dbReference>
<dbReference type="SMART" id="SM00448">
    <property type="entry name" value="REC"/>
    <property type="match status" value="1"/>
</dbReference>
<proteinExistence type="predicted"/>
<keyword evidence="4" id="KW-1185">Reference proteome</keyword>
<comment type="caution">
    <text evidence="3">The sequence shown here is derived from an EMBL/GenBank/DDBJ whole genome shotgun (WGS) entry which is preliminary data.</text>
</comment>
<feature type="modified residue" description="4-aspartylphosphate" evidence="1">
    <location>
        <position position="59"/>
    </location>
</feature>
<dbReference type="Pfam" id="PF00072">
    <property type="entry name" value="Response_reg"/>
    <property type="match status" value="1"/>
</dbReference>
<evidence type="ECO:0000256" key="1">
    <source>
        <dbReference type="PROSITE-ProRule" id="PRU00169"/>
    </source>
</evidence>
<gene>
    <name evidence="3" type="ORF">GCM10011518_43460</name>
</gene>
<feature type="domain" description="Response regulatory" evidence="2">
    <location>
        <begin position="5"/>
        <end position="126"/>
    </location>
</feature>
<keyword evidence="1" id="KW-0597">Phosphoprotein</keyword>
<accession>A0ABQ1UYM1</accession>
<evidence type="ECO:0000313" key="4">
    <source>
        <dbReference type="Proteomes" id="UP000655016"/>
    </source>
</evidence>
<sequence>MKYQYLFHIDDDEDDSEIFATAASEVSKTASIESFNDAHQALQKMELSPSSLPDVVFLDLNMPIMDGFQFLKEIKTKPHLKNIPVIILSTSSSRETIDKAKKMGAEGFITKPSDFNILVDILKSYLKK</sequence>
<dbReference type="PANTHER" id="PTHR44520">
    <property type="entry name" value="RESPONSE REGULATOR RCP1-RELATED"/>
    <property type="match status" value="1"/>
</dbReference>
<evidence type="ECO:0000313" key="3">
    <source>
        <dbReference type="EMBL" id="GGF29513.1"/>
    </source>
</evidence>
<dbReference type="InterPro" id="IPR011006">
    <property type="entry name" value="CheY-like_superfamily"/>
</dbReference>
<name>A0ABQ1UYM1_9FLAO</name>
<dbReference type="RefSeq" id="WP_163396544.1">
    <property type="nucleotide sequence ID" value="NZ_BMKP01000014.1"/>
</dbReference>
<dbReference type="EMBL" id="BMKP01000014">
    <property type="protein sequence ID" value="GGF29513.1"/>
    <property type="molecule type" value="Genomic_DNA"/>
</dbReference>
<evidence type="ECO:0000259" key="2">
    <source>
        <dbReference type="PROSITE" id="PS50110"/>
    </source>
</evidence>
<dbReference type="PANTHER" id="PTHR44520:SF2">
    <property type="entry name" value="RESPONSE REGULATOR RCP1"/>
    <property type="match status" value="1"/>
</dbReference>
<dbReference type="InterPro" id="IPR052893">
    <property type="entry name" value="TCS_response_regulator"/>
</dbReference>
<dbReference type="PROSITE" id="PS50110">
    <property type="entry name" value="RESPONSE_REGULATORY"/>
    <property type="match status" value="1"/>
</dbReference>
<organism evidence="3 4">
    <name type="scientific">Flavobacterium limi</name>
    <dbReference type="NCBI Taxonomy" id="2045105"/>
    <lineage>
        <taxon>Bacteria</taxon>
        <taxon>Pseudomonadati</taxon>
        <taxon>Bacteroidota</taxon>
        <taxon>Flavobacteriia</taxon>
        <taxon>Flavobacteriales</taxon>
        <taxon>Flavobacteriaceae</taxon>
        <taxon>Flavobacterium</taxon>
    </lineage>
</organism>
<dbReference type="InterPro" id="IPR001789">
    <property type="entry name" value="Sig_transdc_resp-reg_receiver"/>
</dbReference>
<protein>
    <submittedName>
        <fullName evidence="3">Response regulator</fullName>
    </submittedName>
</protein>
<dbReference type="SUPFAM" id="SSF52172">
    <property type="entry name" value="CheY-like"/>
    <property type="match status" value="1"/>
</dbReference>
<reference evidence="4" key="1">
    <citation type="journal article" date="2019" name="Int. J. Syst. Evol. Microbiol.">
        <title>The Global Catalogue of Microorganisms (GCM) 10K type strain sequencing project: providing services to taxonomists for standard genome sequencing and annotation.</title>
        <authorList>
            <consortium name="The Broad Institute Genomics Platform"/>
            <consortium name="The Broad Institute Genome Sequencing Center for Infectious Disease"/>
            <person name="Wu L."/>
            <person name="Ma J."/>
        </authorList>
    </citation>
    <scope>NUCLEOTIDE SEQUENCE [LARGE SCALE GENOMIC DNA]</scope>
    <source>
        <strain evidence="4">CGMCC 1.16060</strain>
    </source>
</reference>